<name>A0A5R8NX90_9NOCA</name>
<evidence type="ECO:0000256" key="2">
    <source>
        <dbReference type="ARBA" id="ARBA00023125"/>
    </source>
</evidence>
<dbReference type="AlphaFoldDB" id="A0A5R8NX90"/>
<dbReference type="EMBL" id="VBUT01000002">
    <property type="protein sequence ID" value="TLF80776.1"/>
    <property type="molecule type" value="Genomic_DNA"/>
</dbReference>
<sequence>MAARKVLTRAESQAQTRESLIDAAEQLFLADGYHTTSIAAIAAEAGRTIGAVYSNFDSKESLCIEVIRRRINAELTKLTTSFIAAPDDLEARLAVLPAWWTRVSGDTAMITLLAEFLITAIRDAQHRATSVETFNRMLESGRAVLIDYLPEEISDDDPLLDSAVHAVIATGTGLAVARAAEVMTAEQSTEILSTTIRLWLGRLAGSAPDLPVH</sequence>
<evidence type="ECO:0000256" key="4">
    <source>
        <dbReference type="PROSITE-ProRule" id="PRU00335"/>
    </source>
</evidence>
<dbReference type="InterPro" id="IPR001647">
    <property type="entry name" value="HTH_TetR"/>
</dbReference>
<evidence type="ECO:0000313" key="7">
    <source>
        <dbReference type="Proteomes" id="UP000306378"/>
    </source>
</evidence>
<gene>
    <name evidence="6" type="ORF">FEK34_03485</name>
</gene>
<evidence type="ECO:0000313" key="6">
    <source>
        <dbReference type="EMBL" id="TLF80776.1"/>
    </source>
</evidence>
<keyword evidence="2 4" id="KW-0238">DNA-binding</keyword>
<dbReference type="GO" id="GO:0000976">
    <property type="term" value="F:transcription cis-regulatory region binding"/>
    <property type="evidence" value="ECO:0007669"/>
    <property type="project" value="TreeGrafter"/>
</dbReference>
<keyword evidence="1" id="KW-0805">Transcription regulation</keyword>
<comment type="caution">
    <text evidence="6">The sequence shown here is derived from an EMBL/GenBank/DDBJ whole genome shotgun (WGS) entry which is preliminary data.</text>
</comment>
<dbReference type="SUPFAM" id="SSF46689">
    <property type="entry name" value="Homeodomain-like"/>
    <property type="match status" value="1"/>
</dbReference>
<dbReference type="InterPro" id="IPR009057">
    <property type="entry name" value="Homeodomain-like_sf"/>
</dbReference>
<accession>A0A5R8NX90</accession>
<dbReference type="InterPro" id="IPR050109">
    <property type="entry name" value="HTH-type_TetR-like_transc_reg"/>
</dbReference>
<dbReference type="PANTHER" id="PTHR30055:SF234">
    <property type="entry name" value="HTH-TYPE TRANSCRIPTIONAL REGULATOR BETI"/>
    <property type="match status" value="1"/>
</dbReference>
<feature type="DNA-binding region" description="H-T-H motif" evidence="4">
    <location>
        <begin position="37"/>
        <end position="56"/>
    </location>
</feature>
<dbReference type="RefSeq" id="WP_138446427.1">
    <property type="nucleotide sequence ID" value="NZ_VBUT01000002.1"/>
</dbReference>
<evidence type="ECO:0000256" key="1">
    <source>
        <dbReference type="ARBA" id="ARBA00023015"/>
    </source>
</evidence>
<evidence type="ECO:0000259" key="5">
    <source>
        <dbReference type="PROSITE" id="PS50977"/>
    </source>
</evidence>
<evidence type="ECO:0000256" key="3">
    <source>
        <dbReference type="ARBA" id="ARBA00023163"/>
    </source>
</evidence>
<dbReference type="GO" id="GO:0003700">
    <property type="term" value="F:DNA-binding transcription factor activity"/>
    <property type="evidence" value="ECO:0007669"/>
    <property type="project" value="TreeGrafter"/>
</dbReference>
<dbReference type="PRINTS" id="PR00455">
    <property type="entry name" value="HTHTETR"/>
</dbReference>
<protein>
    <submittedName>
        <fullName evidence="6">TetR/AcrR family transcriptional regulator</fullName>
    </submittedName>
</protein>
<keyword evidence="3" id="KW-0804">Transcription</keyword>
<dbReference type="Gene3D" id="1.10.357.10">
    <property type="entry name" value="Tetracycline Repressor, domain 2"/>
    <property type="match status" value="1"/>
</dbReference>
<dbReference type="Proteomes" id="UP000306378">
    <property type="component" value="Unassembled WGS sequence"/>
</dbReference>
<dbReference type="PANTHER" id="PTHR30055">
    <property type="entry name" value="HTH-TYPE TRANSCRIPTIONAL REGULATOR RUTR"/>
    <property type="match status" value="1"/>
</dbReference>
<dbReference type="PROSITE" id="PS50977">
    <property type="entry name" value="HTH_TETR_2"/>
    <property type="match status" value="1"/>
</dbReference>
<organism evidence="6 7">
    <name type="scientific">Nocardia cyriacigeorgica</name>
    <dbReference type="NCBI Taxonomy" id="135487"/>
    <lineage>
        <taxon>Bacteria</taxon>
        <taxon>Bacillati</taxon>
        <taxon>Actinomycetota</taxon>
        <taxon>Actinomycetes</taxon>
        <taxon>Mycobacteriales</taxon>
        <taxon>Nocardiaceae</taxon>
        <taxon>Nocardia</taxon>
    </lineage>
</organism>
<feature type="domain" description="HTH tetR-type" evidence="5">
    <location>
        <begin position="14"/>
        <end position="74"/>
    </location>
</feature>
<reference evidence="6 7" key="1">
    <citation type="submission" date="2019-05" db="EMBL/GenBank/DDBJ databases">
        <title>Genomes sequences of two Nocardia cyriacigeorgica environmental isolates, type strains Nocardia asteroides ATCC 19247 and Nocardia cyriacigeorgica DSM 44484.</title>
        <authorList>
            <person name="Vautrin F."/>
            <person name="Bergeron E."/>
            <person name="Dubost A."/>
            <person name="Abrouk D."/>
            <person name="Rodriguez Nava V."/>
            <person name="Pujic P."/>
        </authorList>
    </citation>
    <scope>NUCLEOTIDE SEQUENCE [LARGE SCALE GENOMIC DNA]</scope>
    <source>
        <strain evidence="6 7">EML 446</strain>
    </source>
</reference>
<dbReference type="Pfam" id="PF00440">
    <property type="entry name" value="TetR_N"/>
    <property type="match status" value="1"/>
</dbReference>
<proteinExistence type="predicted"/>